<organism evidence="1 2">
    <name type="scientific">Lapidilactobacillus gannanensis</name>
    <dbReference type="NCBI Taxonomy" id="2486002"/>
    <lineage>
        <taxon>Bacteria</taxon>
        <taxon>Bacillati</taxon>
        <taxon>Bacillota</taxon>
        <taxon>Bacilli</taxon>
        <taxon>Lactobacillales</taxon>
        <taxon>Lactobacillaceae</taxon>
        <taxon>Lapidilactobacillus</taxon>
    </lineage>
</organism>
<sequence length="163" mass="18991">MEQFEKYHPLLTDHYTLDWLTVTPLKTVNQTLPQLSANYHWTSFSQSAHYLNQTMLAVMRNQKLVWGITRRTNQALVGVASLTEFHQQQVHLRIALLSTDEAVDEIAYETLTYLTAFVFAELNLNQITLQTPFPKSHLLQELGYSYQHKSGRWQIQRAVSINR</sequence>
<dbReference type="Proteomes" id="UP001597191">
    <property type="component" value="Unassembled WGS sequence"/>
</dbReference>
<comment type="caution">
    <text evidence="1">The sequence shown here is derived from an EMBL/GenBank/DDBJ whole genome shotgun (WGS) entry which is preliminary data.</text>
</comment>
<protein>
    <submittedName>
        <fullName evidence="1">N-acetyltransferase</fullName>
    </submittedName>
</protein>
<evidence type="ECO:0000313" key="2">
    <source>
        <dbReference type="Proteomes" id="UP001597191"/>
    </source>
</evidence>
<dbReference type="RefSeq" id="WP_125647646.1">
    <property type="nucleotide sequence ID" value="NZ_JBHTOH010000029.1"/>
</dbReference>
<dbReference type="SUPFAM" id="SSF55729">
    <property type="entry name" value="Acyl-CoA N-acyltransferases (Nat)"/>
    <property type="match status" value="1"/>
</dbReference>
<dbReference type="EMBL" id="JBHTOH010000029">
    <property type="protein sequence ID" value="MFD1410905.1"/>
    <property type="molecule type" value="Genomic_DNA"/>
</dbReference>
<dbReference type="Gene3D" id="3.40.630.30">
    <property type="match status" value="1"/>
</dbReference>
<name>A0ABW4BMZ4_9LACO</name>
<evidence type="ECO:0000313" key="1">
    <source>
        <dbReference type="EMBL" id="MFD1410905.1"/>
    </source>
</evidence>
<accession>A0ABW4BMZ4</accession>
<proteinExistence type="predicted"/>
<reference evidence="2" key="1">
    <citation type="journal article" date="2019" name="Int. J. Syst. Evol. Microbiol.">
        <title>The Global Catalogue of Microorganisms (GCM) 10K type strain sequencing project: providing services to taxonomists for standard genome sequencing and annotation.</title>
        <authorList>
            <consortium name="The Broad Institute Genomics Platform"/>
            <consortium name="The Broad Institute Genome Sequencing Center for Infectious Disease"/>
            <person name="Wu L."/>
            <person name="Ma J."/>
        </authorList>
    </citation>
    <scope>NUCLEOTIDE SEQUENCE [LARGE SCALE GENOMIC DNA]</scope>
    <source>
        <strain evidence="2">CCM 8937</strain>
    </source>
</reference>
<keyword evidence="2" id="KW-1185">Reference proteome</keyword>
<dbReference type="InterPro" id="IPR016181">
    <property type="entry name" value="Acyl_CoA_acyltransferase"/>
</dbReference>
<gene>
    <name evidence="1" type="ORF">ACFQ4R_04670</name>
</gene>